<organism evidence="1">
    <name type="scientific">Siphoviridae sp. ctTgb17</name>
    <dbReference type="NCBI Taxonomy" id="2825521"/>
    <lineage>
        <taxon>Viruses</taxon>
        <taxon>Duplodnaviria</taxon>
        <taxon>Heunggongvirae</taxon>
        <taxon>Uroviricota</taxon>
        <taxon>Caudoviricetes</taxon>
    </lineage>
</organism>
<protein>
    <submittedName>
        <fullName evidence="1">MazG-like domain protein</fullName>
    </submittedName>
</protein>
<proteinExistence type="predicted"/>
<reference evidence="1" key="1">
    <citation type="journal article" date="2021" name="Proc. Natl. Acad. Sci. U.S.A.">
        <title>A Catalog of Tens of Thousands of Viruses from Human Metagenomes Reveals Hidden Associations with Chronic Diseases.</title>
        <authorList>
            <person name="Tisza M.J."/>
            <person name="Buck C.B."/>
        </authorList>
    </citation>
    <scope>NUCLEOTIDE SEQUENCE</scope>
    <source>
        <strain evidence="1">CtTgb17</strain>
    </source>
</reference>
<name>A0A8S5TWZ6_9CAUD</name>
<sequence length="115" mass="13129">MPEIKIFDALPEEEILAQMAEECVEASKAALKLRRVRCGVNPTPVSEKDAFENLVEELADIYLCSIVFFGGELDDNDPCNMCDAVGDRMVEIMEQKLARWKYRLMKKEDVDVPEE</sequence>
<accession>A0A8S5TWZ6</accession>
<dbReference type="EMBL" id="BK015951">
    <property type="protein sequence ID" value="DAF86695.1"/>
    <property type="molecule type" value="Genomic_DNA"/>
</dbReference>
<evidence type="ECO:0000313" key="1">
    <source>
        <dbReference type="EMBL" id="DAF86695.1"/>
    </source>
</evidence>